<dbReference type="Gene3D" id="3.40.640.10">
    <property type="entry name" value="Type I PLP-dependent aspartate aminotransferase-like (Major domain)"/>
    <property type="match status" value="1"/>
</dbReference>
<dbReference type="InterPro" id="IPR036388">
    <property type="entry name" value="WH-like_DNA-bd_sf"/>
</dbReference>
<dbReference type="PANTHER" id="PTHR46577">
    <property type="entry name" value="HTH-TYPE TRANSCRIPTIONAL REGULATORY PROTEIN GABR"/>
    <property type="match status" value="1"/>
</dbReference>
<reference evidence="9 10" key="1">
    <citation type="submission" date="2019-01" db="EMBL/GenBank/DDBJ databases">
        <title>Whole genome shotgun sequencing of Pseudomonas spp. isolated by its ability to degrade furfural.</title>
        <authorList>
            <person name="Donoso R."/>
            <person name="Farkas C."/>
            <person name="Villegas P."/>
            <person name="Gonzales-Toro F."/>
            <person name="Guajardo-Parra M."/>
            <person name="Araya-Nail M."/>
            <person name="Morgante V."/>
            <person name="Perez-Pantoja D."/>
        </authorList>
    </citation>
    <scope>NUCLEOTIDE SEQUENCE [LARGE SCALE GENOMIC DNA]</scope>
    <source>
        <strain evidence="9 10">VN231</strain>
    </source>
</reference>
<evidence type="ECO:0000256" key="2">
    <source>
        <dbReference type="ARBA" id="ARBA00022576"/>
    </source>
</evidence>
<evidence type="ECO:0000313" key="10">
    <source>
        <dbReference type="Proteomes" id="UP000317327"/>
    </source>
</evidence>
<dbReference type="InterPro" id="IPR015421">
    <property type="entry name" value="PyrdxlP-dep_Trfase_major"/>
</dbReference>
<proteinExistence type="inferred from homology"/>
<dbReference type="GO" id="GO:0003677">
    <property type="term" value="F:DNA binding"/>
    <property type="evidence" value="ECO:0007669"/>
    <property type="project" value="UniProtKB-KW"/>
</dbReference>
<evidence type="ECO:0000256" key="4">
    <source>
        <dbReference type="ARBA" id="ARBA00022898"/>
    </source>
</evidence>
<dbReference type="GO" id="GO:0008483">
    <property type="term" value="F:transaminase activity"/>
    <property type="evidence" value="ECO:0007669"/>
    <property type="project" value="UniProtKB-KW"/>
</dbReference>
<dbReference type="FunFam" id="3.40.640.10:FF:000023">
    <property type="entry name" value="Transcriptional regulator, GntR family"/>
    <property type="match status" value="1"/>
</dbReference>
<dbReference type="InterPro" id="IPR051446">
    <property type="entry name" value="HTH_trans_reg/aminotransferase"/>
</dbReference>
<keyword evidence="5" id="KW-0805">Transcription regulation</keyword>
<dbReference type="InterPro" id="IPR015422">
    <property type="entry name" value="PyrdxlP-dep_Trfase_small"/>
</dbReference>
<keyword evidence="3" id="KW-0808">Transferase</keyword>
<gene>
    <name evidence="9" type="ORF">EQ836_15875</name>
</gene>
<dbReference type="RefSeq" id="WP_013716461.1">
    <property type="nucleotide sequence ID" value="NZ_CBCRWL010000002.1"/>
</dbReference>
<dbReference type="CDD" id="cd00609">
    <property type="entry name" value="AAT_like"/>
    <property type="match status" value="1"/>
</dbReference>
<dbReference type="InterPro" id="IPR015424">
    <property type="entry name" value="PyrdxlP-dep_Trfase"/>
</dbReference>
<evidence type="ECO:0000256" key="1">
    <source>
        <dbReference type="ARBA" id="ARBA00005384"/>
    </source>
</evidence>
<evidence type="ECO:0000256" key="6">
    <source>
        <dbReference type="ARBA" id="ARBA00023125"/>
    </source>
</evidence>
<dbReference type="EMBL" id="SCFV01000007">
    <property type="protein sequence ID" value="TRO16747.1"/>
    <property type="molecule type" value="Genomic_DNA"/>
</dbReference>
<dbReference type="SUPFAM" id="SSF53383">
    <property type="entry name" value="PLP-dependent transferases"/>
    <property type="match status" value="1"/>
</dbReference>
<dbReference type="InterPro" id="IPR000524">
    <property type="entry name" value="Tscrpt_reg_HTH_GntR"/>
</dbReference>
<dbReference type="Proteomes" id="UP000317327">
    <property type="component" value="Unassembled WGS sequence"/>
</dbReference>
<keyword evidence="6" id="KW-0238">DNA-binding</keyword>
<evidence type="ECO:0000256" key="5">
    <source>
        <dbReference type="ARBA" id="ARBA00023015"/>
    </source>
</evidence>
<dbReference type="GeneID" id="57605823"/>
<protein>
    <submittedName>
        <fullName evidence="9">PLP-dependent aminotransferase family protein</fullName>
    </submittedName>
</protein>
<evidence type="ECO:0000256" key="3">
    <source>
        <dbReference type="ARBA" id="ARBA00022679"/>
    </source>
</evidence>
<dbReference type="PROSITE" id="PS50949">
    <property type="entry name" value="HTH_GNTR"/>
    <property type="match status" value="1"/>
</dbReference>
<feature type="domain" description="HTH gntR-type" evidence="8">
    <location>
        <begin position="1"/>
        <end position="69"/>
    </location>
</feature>
<evidence type="ECO:0000256" key="7">
    <source>
        <dbReference type="ARBA" id="ARBA00023163"/>
    </source>
</evidence>
<dbReference type="InterPro" id="IPR036390">
    <property type="entry name" value="WH_DNA-bd_sf"/>
</dbReference>
<dbReference type="SMART" id="SM00345">
    <property type="entry name" value="HTH_GNTR"/>
    <property type="match status" value="1"/>
</dbReference>
<dbReference type="Pfam" id="PF00392">
    <property type="entry name" value="GntR"/>
    <property type="match status" value="1"/>
</dbReference>
<keyword evidence="7" id="KW-0804">Transcription</keyword>
<dbReference type="InterPro" id="IPR004839">
    <property type="entry name" value="Aminotransferase_I/II_large"/>
</dbReference>
<dbReference type="Gene3D" id="3.90.1150.10">
    <property type="entry name" value="Aspartate Aminotransferase, domain 1"/>
    <property type="match status" value="1"/>
</dbReference>
<dbReference type="Pfam" id="PF00155">
    <property type="entry name" value="Aminotran_1_2"/>
    <property type="match status" value="1"/>
</dbReference>
<dbReference type="PANTHER" id="PTHR46577:SF2">
    <property type="entry name" value="TRANSCRIPTIONAL REGULATORY PROTEIN"/>
    <property type="match status" value="1"/>
</dbReference>
<evidence type="ECO:0000313" key="9">
    <source>
        <dbReference type="EMBL" id="TRO16747.1"/>
    </source>
</evidence>
<name>A0ABD7RW54_ECTME</name>
<dbReference type="Gene3D" id="1.10.10.10">
    <property type="entry name" value="Winged helix-like DNA-binding domain superfamily/Winged helix DNA-binding domain"/>
    <property type="match status" value="1"/>
</dbReference>
<sequence length="470" mass="52090">MKRYEKFADEIAELIRTGVLGPGEKVPSVRHASRTYGVSPSTVFQAYYLLEDRGLIQARARSGYFVREHAKRPLHEPELTAHAAQTTEVDVSELVFSVLASLKDPHTVPFGSAFPSPDLFPLPRLAKSMAHALRMLSPHEIIADMTAGNADLRRQIALRYMVSGVMLPMEELVISNGAMEALNLCLQCVTQPGDLVAIESPTFYACLQVLERLQLKAVEIPVHPREGIDLGALSDSLKQLPIKACWFMSSLQNPLGASMSETKKQALYDLLVEHQVPLIEDDVYAELYFGSHPPKPVKSFDREGLVMHCSSFSKSLAPGYRIGWVAGGRYAEQIARLKLMTTISPSVPAQAALADYLQHGGYDRHLRKLRHALEMQQSAMLASAARHFPASTRVTRPSGGYFLWFEFPERLDSLQLLRLALAQGISLAPGPIFSASQGFRHCARLNYGHPWNPRNEQAMEVLGRLVAGLL</sequence>
<accession>A0ABD7RW54</accession>
<dbReference type="SUPFAM" id="SSF46785">
    <property type="entry name" value="Winged helix' DNA-binding domain"/>
    <property type="match status" value="1"/>
</dbReference>
<comment type="similarity">
    <text evidence="1">In the C-terminal section; belongs to the class-I pyridoxal-phosphate-dependent aminotransferase family.</text>
</comment>
<comment type="caution">
    <text evidence="9">The sequence shown here is derived from an EMBL/GenBank/DDBJ whole genome shotgun (WGS) entry which is preliminary data.</text>
</comment>
<organism evidence="9 10">
    <name type="scientific">Ectopseudomonas mendocina</name>
    <name type="common">Pseudomonas mendocina</name>
    <dbReference type="NCBI Taxonomy" id="300"/>
    <lineage>
        <taxon>Bacteria</taxon>
        <taxon>Pseudomonadati</taxon>
        <taxon>Pseudomonadota</taxon>
        <taxon>Gammaproteobacteria</taxon>
        <taxon>Pseudomonadales</taxon>
        <taxon>Pseudomonadaceae</taxon>
        <taxon>Ectopseudomonas</taxon>
    </lineage>
</organism>
<dbReference type="AlphaFoldDB" id="A0ABD7RW54"/>
<keyword evidence="2 9" id="KW-0032">Aminotransferase</keyword>
<dbReference type="CDD" id="cd07377">
    <property type="entry name" value="WHTH_GntR"/>
    <property type="match status" value="1"/>
</dbReference>
<keyword evidence="4" id="KW-0663">Pyridoxal phosphate</keyword>
<evidence type="ECO:0000259" key="8">
    <source>
        <dbReference type="PROSITE" id="PS50949"/>
    </source>
</evidence>